<dbReference type="Pfam" id="PF14337">
    <property type="entry name" value="Abi_alpha"/>
    <property type="match status" value="1"/>
</dbReference>
<dbReference type="EMBL" id="JABAFX010000024">
    <property type="protein sequence ID" value="NME57748.1"/>
    <property type="molecule type" value="Genomic_DNA"/>
</dbReference>
<sequence>MDDDQLRNVFAEPLIYAMNSETVENVHPTYVETIKQISSYAGDVLLNYGRITFCEL</sequence>
<dbReference type="AlphaFoldDB" id="A0A848CPH7"/>
<gene>
    <name evidence="1" type="ORF">HF855_10060</name>
</gene>
<comment type="caution">
    <text evidence="1">The sequence shown here is derived from an EMBL/GenBank/DDBJ whole genome shotgun (WGS) entry which is preliminary data.</text>
</comment>
<accession>A0A848CPH7</accession>
<organism evidence="1 2">
    <name type="scientific">Dorea formicigenerans</name>
    <dbReference type="NCBI Taxonomy" id="39486"/>
    <lineage>
        <taxon>Bacteria</taxon>
        <taxon>Bacillati</taxon>
        <taxon>Bacillota</taxon>
        <taxon>Clostridia</taxon>
        <taxon>Lachnospirales</taxon>
        <taxon>Lachnospiraceae</taxon>
        <taxon>Dorea</taxon>
    </lineage>
</organism>
<protein>
    <submittedName>
        <fullName evidence="1">DUF4393 domain-containing protein</fullName>
    </submittedName>
</protein>
<dbReference type="InterPro" id="IPR025506">
    <property type="entry name" value="Abi_alpha"/>
</dbReference>
<proteinExistence type="predicted"/>
<reference evidence="1 2" key="1">
    <citation type="submission" date="2020-04" db="EMBL/GenBank/DDBJ databases">
        <authorList>
            <person name="Hitch T.C.A."/>
            <person name="Wylensek D."/>
            <person name="Clavel T."/>
        </authorList>
    </citation>
    <scope>NUCLEOTIDE SEQUENCE [LARGE SCALE GENOMIC DNA]</scope>
    <source>
        <strain evidence="1 2">BSM-383-APC-5F</strain>
    </source>
</reference>
<name>A0A848CPH7_9FIRM</name>
<evidence type="ECO:0000313" key="1">
    <source>
        <dbReference type="EMBL" id="NME57748.1"/>
    </source>
</evidence>
<evidence type="ECO:0000313" key="2">
    <source>
        <dbReference type="Proteomes" id="UP000580130"/>
    </source>
</evidence>
<dbReference type="Proteomes" id="UP000580130">
    <property type="component" value="Unassembled WGS sequence"/>
</dbReference>